<evidence type="ECO:0000313" key="2">
    <source>
        <dbReference type="EMBL" id="KAL3834456.1"/>
    </source>
</evidence>
<keyword evidence="3" id="KW-1185">Reference proteome</keyword>
<organism evidence="2 3">
    <name type="scientific">Penstemon smallii</name>
    <dbReference type="NCBI Taxonomy" id="265156"/>
    <lineage>
        <taxon>Eukaryota</taxon>
        <taxon>Viridiplantae</taxon>
        <taxon>Streptophyta</taxon>
        <taxon>Embryophyta</taxon>
        <taxon>Tracheophyta</taxon>
        <taxon>Spermatophyta</taxon>
        <taxon>Magnoliopsida</taxon>
        <taxon>eudicotyledons</taxon>
        <taxon>Gunneridae</taxon>
        <taxon>Pentapetalae</taxon>
        <taxon>asterids</taxon>
        <taxon>lamiids</taxon>
        <taxon>Lamiales</taxon>
        <taxon>Plantaginaceae</taxon>
        <taxon>Cheloneae</taxon>
        <taxon>Penstemon</taxon>
    </lineage>
</organism>
<protein>
    <submittedName>
        <fullName evidence="2">Uncharacterized protein</fullName>
    </submittedName>
</protein>
<dbReference type="AlphaFoldDB" id="A0ABD3TBU1"/>
<reference evidence="2 3" key="1">
    <citation type="submission" date="2024-12" db="EMBL/GenBank/DDBJ databases">
        <title>The unique morphological basis and parallel evolutionary history of personate flowers in Penstemon.</title>
        <authorList>
            <person name="Depatie T.H."/>
            <person name="Wessinger C.A."/>
        </authorList>
    </citation>
    <scope>NUCLEOTIDE SEQUENCE [LARGE SCALE GENOMIC DNA]</scope>
    <source>
        <strain evidence="2">WTNN_2</strain>
        <tissue evidence="2">Leaf</tissue>
    </source>
</reference>
<dbReference type="InterPro" id="IPR038945">
    <property type="entry name" value="MBD13-like"/>
</dbReference>
<feature type="compositionally biased region" description="Basic and acidic residues" evidence="1">
    <location>
        <begin position="1"/>
        <end position="11"/>
    </location>
</feature>
<accession>A0ABD3TBU1</accession>
<sequence>MSIDKKEDGSSTRHKSVNSELELAGDSKGNTVDDLMADPCIDYAFKILTDAIPMELAIKTLTTTIPIDDVKKVGENAMPSTASPNNQTAASSSVLPYDDVWTDPCFEHAIKMFTDEIAKDGGLSNRSFHHDDEGGRGKFS</sequence>
<dbReference type="PANTHER" id="PTHR34067">
    <property type="entry name" value="OS04G0193200 PROTEIN"/>
    <property type="match status" value="1"/>
</dbReference>
<dbReference type="EMBL" id="JBJXBP010000004">
    <property type="protein sequence ID" value="KAL3834456.1"/>
    <property type="molecule type" value="Genomic_DNA"/>
</dbReference>
<feature type="region of interest" description="Disordered" evidence="1">
    <location>
        <begin position="1"/>
        <end position="27"/>
    </location>
</feature>
<name>A0ABD3TBU1_9LAMI</name>
<comment type="caution">
    <text evidence="2">The sequence shown here is derived from an EMBL/GenBank/DDBJ whole genome shotgun (WGS) entry which is preliminary data.</text>
</comment>
<gene>
    <name evidence="2" type="ORF">ACJIZ3_009192</name>
</gene>
<feature type="region of interest" description="Disordered" evidence="1">
    <location>
        <begin position="120"/>
        <end position="140"/>
    </location>
</feature>
<feature type="compositionally biased region" description="Basic and acidic residues" evidence="1">
    <location>
        <begin position="128"/>
        <end position="140"/>
    </location>
</feature>
<evidence type="ECO:0000256" key="1">
    <source>
        <dbReference type="SAM" id="MobiDB-lite"/>
    </source>
</evidence>
<dbReference type="PANTHER" id="PTHR34067:SF20">
    <property type="entry name" value="OS08G0206700 PROTEIN"/>
    <property type="match status" value="1"/>
</dbReference>
<proteinExistence type="predicted"/>
<dbReference type="Proteomes" id="UP001634393">
    <property type="component" value="Unassembled WGS sequence"/>
</dbReference>
<evidence type="ECO:0000313" key="3">
    <source>
        <dbReference type="Proteomes" id="UP001634393"/>
    </source>
</evidence>